<feature type="compositionally biased region" description="Basic and acidic residues" evidence="2">
    <location>
        <begin position="107"/>
        <end position="116"/>
    </location>
</feature>
<feature type="compositionally biased region" description="Polar residues" evidence="2">
    <location>
        <begin position="303"/>
        <end position="317"/>
    </location>
</feature>
<reference evidence="3" key="2">
    <citation type="submission" date="2023-06" db="EMBL/GenBank/DDBJ databases">
        <authorList>
            <person name="Ma L."/>
            <person name="Liu K.-W."/>
            <person name="Li Z."/>
            <person name="Hsiao Y.-Y."/>
            <person name="Qi Y."/>
            <person name="Fu T."/>
            <person name="Tang G."/>
            <person name="Zhang D."/>
            <person name="Sun W.-H."/>
            <person name="Liu D.-K."/>
            <person name="Li Y."/>
            <person name="Chen G.-Z."/>
            <person name="Liu X.-D."/>
            <person name="Liao X.-Y."/>
            <person name="Jiang Y.-T."/>
            <person name="Yu X."/>
            <person name="Hao Y."/>
            <person name="Huang J."/>
            <person name="Zhao X.-W."/>
            <person name="Ke S."/>
            <person name="Chen Y.-Y."/>
            <person name="Wu W.-L."/>
            <person name="Hsu J.-L."/>
            <person name="Lin Y.-F."/>
            <person name="Huang M.-D."/>
            <person name="Li C.-Y."/>
            <person name="Huang L."/>
            <person name="Wang Z.-W."/>
            <person name="Zhao X."/>
            <person name="Zhong W.-Y."/>
            <person name="Peng D.-H."/>
            <person name="Ahmad S."/>
            <person name="Lan S."/>
            <person name="Zhang J.-S."/>
            <person name="Tsai W.-C."/>
            <person name="Van De Peer Y."/>
            <person name="Liu Z.-J."/>
        </authorList>
    </citation>
    <scope>NUCLEOTIDE SEQUENCE</scope>
    <source>
        <strain evidence="3">CP</strain>
        <tissue evidence="3">Leaves</tissue>
    </source>
</reference>
<proteinExistence type="predicted"/>
<keyword evidence="4" id="KW-1185">Reference proteome</keyword>
<gene>
    <name evidence="3" type="ORF">QJS10_CPA02g00642</name>
</gene>
<evidence type="ECO:0000313" key="4">
    <source>
        <dbReference type="Proteomes" id="UP001180020"/>
    </source>
</evidence>
<dbReference type="Proteomes" id="UP001180020">
    <property type="component" value="Unassembled WGS sequence"/>
</dbReference>
<evidence type="ECO:0000256" key="2">
    <source>
        <dbReference type="SAM" id="MobiDB-lite"/>
    </source>
</evidence>
<keyword evidence="1" id="KW-0175">Coiled coil</keyword>
<feature type="compositionally biased region" description="Polar residues" evidence="2">
    <location>
        <begin position="336"/>
        <end position="353"/>
    </location>
</feature>
<evidence type="ECO:0000313" key="3">
    <source>
        <dbReference type="EMBL" id="KAK1323414.1"/>
    </source>
</evidence>
<organism evidence="3 4">
    <name type="scientific">Acorus calamus</name>
    <name type="common">Sweet flag</name>
    <dbReference type="NCBI Taxonomy" id="4465"/>
    <lineage>
        <taxon>Eukaryota</taxon>
        <taxon>Viridiplantae</taxon>
        <taxon>Streptophyta</taxon>
        <taxon>Embryophyta</taxon>
        <taxon>Tracheophyta</taxon>
        <taxon>Spermatophyta</taxon>
        <taxon>Magnoliopsida</taxon>
        <taxon>Liliopsida</taxon>
        <taxon>Acoraceae</taxon>
        <taxon>Acorus</taxon>
    </lineage>
</organism>
<feature type="compositionally biased region" description="Basic and acidic residues" evidence="2">
    <location>
        <begin position="89"/>
        <end position="100"/>
    </location>
</feature>
<comment type="caution">
    <text evidence="3">The sequence shown here is derived from an EMBL/GenBank/DDBJ whole genome shotgun (WGS) entry which is preliminary data.</text>
</comment>
<dbReference type="PANTHER" id="PTHR33701:SF3">
    <property type="entry name" value="TRANSCRIPTIONAL REGULATOR ATRX"/>
    <property type="match status" value="1"/>
</dbReference>
<feature type="compositionally biased region" description="Basic and acidic residues" evidence="2">
    <location>
        <begin position="211"/>
        <end position="227"/>
    </location>
</feature>
<dbReference type="AlphaFoldDB" id="A0AAV9FDS5"/>
<dbReference type="PANTHER" id="PTHR33701">
    <property type="entry name" value="TRANSMEMBRANE PROTEIN"/>
    <property type="match status" value="1"/>
</dbReference>
<feature type="coiled-coil region" evidence="1">
    <location>
        <begin position="22"/>
        <end position="56"/>
    </location>
</feature>
<accession>A0AAV9FDS5</accession>
<feature type="region of interest" description="Disordered" evidence="2">
    <location>
        <begin position="283"/>
        <end position="355"/>
    </location>
</feature>
<sequence>MADSTTTVDYLRARLLSERSVSSRARQRADELAKRVMELEEQLKTVTIQRRKAEKATAEALSILESHGVSDLSEACDSSSDQDDVHCVLKESENDSKEENSSTSRVRRGEAEDRLSSSEVETPPNLGRRLSWKGLNNGCKTPDKRDLNLKKATSSTTHRHRNFLLVNGSSPKHYWGKSCRRIKRREMGSGNDGGDESIHSPENGDATSEELSSHSEQRPEISDEISRDVERTVHTEGMCSSEDQNKEIAVNSYVNGSDRGVEIALEEQDDLIERYQAEEKAQREWEENYRDENNYTLDPCEPGSQSDTTEGANNNETIIKDKQICITEHQTKRTPSDSPTNPSEALNAPTNSDEGIKVEEQQKQRHGTPMVFKPSFQVSEKISRQERLEIQYQQQEQVLPPKPPEDGLGGVLEALQRAKLSLKHELQRLPSPMLALPDPTTHYTSAMDSVDIPMGCAGLFRLPTEPHSEELSRAPYGAYFDPRSDMGQVYRYPFLEGYSMEGTPMQDRIMKPYMEPGREKPPRFAMAMMDDDRMKFDMRFTG</sequence>
<feature type="compositionally biased region" description="Basic and acidic residues" evidence="2">
    <location>
        <begin position="318"/>
        <end position="335"/>
    </location>
</feature>
<reference evidence="3" key="1">
    <citation type="journal article" date="2023" name="Nat. Commun.">
        <title>Diploid and tetraploid genomes of Acorus and the evolution of monocots.</title>
        <authorList>
            <person name="Ma L."/>
            <person name="Liu K.W."/>
            <person name="Li Z."/>
            <person name="Hsiao Y.Y."/>
            <person name="Qi Y."/>
            <person name="Fu T."/>
            <person name="Tang G.D."/>
            <person name="Zhang D."/>
            <person name="Sun W.H."/>
            <person name="Liu D.K."/>
            <person name="Li Y."/>
            <person name="Chen G.Z."/>
            <person name="Liu X.D."/>
            <person name="Liao X.Y."/>
            <person name="Jiang Y.T."/>
            <person name="Yu X."/>
            <person name="Hao Y."/>
            <person name="Huang J."/>
            <person name="Zhao X.W."/>
            <person name="Ke S."/>
            <person name="Chen Y.Y."/>
            <person name="Wu W.L."/>
            <person name="Hsu J.L."/>
            <person name="Lin Y.F."/>
            <person name="Huang M.D."/>
            <person name="Li C.Y."/>
            <person name="Huang L."/>
            <person name="Wang Z.W."/>
            <person name="Zhao X."/>
            <person name="Zhong W.Y."/>
            <person name="Peng D.H."/>
            <person name="Ahmad S."/>
            <person name="Lan S."/>
            <person name="Zhang J.S."/>
            <person name="Tsai W.C."/>
            <person name="Van de Peer Y."/>
            <person name="Liu Z.J."/>
        </authorList>
    </citation>
    <scope>NUCLEOTIDE SEQUENCE</scope>
    <source>
        <strain evidence="3">CP</strain>
    </source>
</reference>
<dbReference type="EMBL" id="JAUJYO010000002">
    <property type="protein sequence ID" value="KAK1323414.1"/>
    <property type="molecule type" value="Genomic_DNA"/>
</dbReference>
<feature type="region of interest" description="Disordered" evidence="2">
    <location>
        <begin position="89"/>
        <end position="155"/>
    </location>
</feature>
<protein>
    <submittedName>
        <fullName evidence="3">Uncharacterized protein</fullName>
    </submittedName>
</protein>
<feature type="region of interest" description="Disordered" evidence="2">
    <location>
        <begin position="185"/>
        <end position="227"/>
    </location>
</feature>
<name>A0AAV9FDS5_ACOCL</name>
<feature type="compositionally biased region" description="Basic and acidic residues" evidence="2">
    <location>
        <begin position="283"/>
        <end position="293"/>
    </location>
</feature>
<evidence type="ECO:0000256" key="1">
    <source>
        <dbReference type="SAM" id="Coils"/>
    </source>
</evidence>